<feature type="region of interest" description="Disordered" evidence="1">
    <location>
        <begin position="184"/>
        <end position="297"/>
    </location>
</feature>
<dbReference type="Proteomes" id="UP000823941">
    <property type="component" value="Chromosome 10"/>
</dbReference>
<evidence type="ECO:0000256" key="1">
    <source>
        <dbReference type="SAM" id="MobiDB-lite"/>
    </source>
</evidence>
<gene>
    <name evidence="2" type="ORF">JYU34_007490</name>
</gene>
<keyword evidence="3" id="KW-1185">Reference proteome</keyword>
<reference evidence="2 3" key="1">
    <citation type="submission" date="2021-06" db="EMBL/GenBank/DDBJ databases">
        <title>A haploid diamondback moth (Plutella xylostella L.) genome assembly resolves 31 chromosomes and identifies a diamide resistance mutation.</title>
        <authorList>
            <person name="Ward C.M."/>
            <person name="Perry K.D."/>
            <person name="Baker G."/>
            <person name="Powis K."/>
            <person name="Heckel D.G."/>
            <person name="Baxter S.W."/>
        </authorList>
    </citation>
    <scope>NUCLEOTIDE SEQUENCE [LARGE SCALE GENOMIC DNA]</scope>
    <source>
        <strain evidence="2 3">LV</strain>
        <tissue evidence="2">Single pupa</tissue>
    </source>
</reference>
<feature type="region of interest" description="Disordered" evidence="1">
    <location>
        <begin position="86"/>
        <end position="122"/>
    </location>
</feature>
<sequence length="371" mass="40278">MEADSEVFRVRVDLRRVCSDERSRVVLGVPRGGRGRVRWLARRVRALLARPAARLALLLDGHLLPETEPLALLRPGDELTVIPVQGKWDPSGEEGGWSSGTEADSTLASPPHKPTRYDTQEKEELLRREKMRALELLDAVSAAPLVPAASSPADIVAAPPEPIVPPPPAAILPAAEPHPLPLAPYAMDQVPTNEPLPRVRARRRRRRRRPLQPECNLIQEFQDSSMDQEQEASEDSYGSNMQQHEGAVLPKSTSAKAVSEDNIINTLQAEESRNKKVVFHDAGDDSGDPTSPRDCPDSIDFTTAPNCPDARDLMTARVCIKANEGTAPAPSKDFGEVLHPAASLDVPDGAVAAARSARRGRIIHAIDSSSS</sequence>
<protein>
    <recommendedName>
        <fullName evidence="4">Coilin</fullName>
    </recommendedName>
</protein>
<organism evidence="2 3">
    <name type="scientific">Plutella xylostella</name>
    <name type="common">Diamondback moth</name>
    <name type="synonym">Plutella maculipennis</name>
    <dbReference type="NCBI Taxonomy" id="51655"/>
    <lineage>
        <taxon>Eukaryota</taxon>
        <taxon>Metazoa</taxon>
        <taxon>Ecdysozoa</taxon>
        <taxon>Arthropoda</taxon>
        <taxon>Hexapoda</taxon>
        <taxon>Insecta</taxon>
        <taxon>Pterygota</taxon>
        <taxon>Neoptera</taxon>
        <taxon>Endopterygota</taxon>
        <taxon>Lepidoptera</taxon>
        <taxon>Glossata</taxon>
        <taxon>Ditrysia</taxon>
        <taxon>Yponomeutoidea</taxon>
        <taxon>Plutellidae</taxon>
        <taxon>Plutella</taxon>
    </lineage>
</organism>
<evidence type="ECO:0000313" key="3">
    <source>
        <dbReference type="Proteomes" id="UP000823941"/>
    </source>
</evidence>
<accession>A0ABQ7QQK2</accession>
<feature type="compositionally biased region" description="Basic and acidic residues" evidence="1">
    <location>
        <begin position="270"/>
        <end position="283"/>
    </location>
</feature>
<comment type="caution">
    <text evidence="2">The sequence shown here is derived from an EMBL/GenBank/DDBJ whole genome shotgun (WGS) entry which is preliminary data.</text>
</comment>
<feature type="compositionally biased region" description="Polar residues" evidence="1">
    <location>
        <begin position="251"/>
        <end position="269"/>
    </location>
</feature>
<evidence type="ECO:0000313" key="2">
    <source>
        <dbReference type="EMBL" id="KAG7307321.1"/>
    </source>
</evidence>
<dbReference type="EMBL" id="JAHIBW010000010">
    <property type="protein sequence ID" value="KAG7307321.1"/>
    <property type="molecule type" value="Genomic_DNA"/>
</dbReference>
<feature type="compositionally biased region" description="Basic residues" evidence="1">
    <location>
        <begin position="199"/>
        <end position="210"/>
    </location>
</feature>
<proteinExistence type="predicted"/>
<evidence type="ECO:0008006" key="4">
    <source>
        <dbReference type="Google" id="ProtNLM"/>
    </source>
</evidence>
<name>A0ABQ7QQK2_PLUXY</name>